<sequence>MRRRLLETHVGSKESDVVARKDFQTLLQEEWGISESQLQGCCASTPDLHSASIISILAISRRSAGKSYLSSKSSQDELVFIQCKPLALPTDKQSSYVAAAQKKIEAKPTQNADRVSTEPLQPPPRRQTSLKIPPSVKPSVHSSPIRHPDHTEPSVSIDMQTLPHAGVNKRSMHIKSKSTGTSAALPRSTPLLNPFRAAQPSGQPGFMSPPPIPPKPSTKVPAQRQPEVQETALLIAIEDGPAASVVDSNPFRKRLSIPSLAMDEQKTFTEQTNTLKPRLPPRITPHHVKDFASGVQSIPELAAPLGKASSASGSRSRPVKPEGKRSTQPTSLMQPSRLIREGLMAAEQARSETHATANSRLLAPNPEYVSSTQRTWSGFIGSNNGDSDGEGSTFSRSKRVTSGAKSKAKERSGSLLSDTTDGVATSNSSLEDLTLNSNIRQSNVASTALGNPINSRPSPFDDPVVKDGPWPPPPKRNATIPTLGARMPSTYDIIASSGDTDGEAEDLGQGGNLSRRSTLKVPGTQDANINTRPTLAPPISTESILAVMSDLGEDVRRAAQGVGKDLEWLRGGRGGRSLGMTVAVPDDHGGDGRRGLMTGMGKSDTGSTNASSDF</sequence>
<protein>
    <submittedName>
        <fullName evidence="1">Uncharacterized protein</fullName>
    </submittedName>
</protein>
<proteinExistence type="predicted"/>
<dbReference type="EMBL" id="JASBWV010000002">
    <property type="protein sequence ID" value="KAJ9127542.1"/>
    <property type="molecule type" value="Genomic_DNA"/>
</dbReference>
<comment type="caution">
    <text evidence="1">The sequence shown here is derived from an EMBL/GenBank/DDBJ whole genome shotgun (WGS) entry which is preliminary data.</text>
</comment>
<evidence type="ECO:0000313" key="2">
    <source>
        <dbReference type="Proteomes" id="UP001234202"/>
    </source>
</evidence>
<accession>A0ACC2XWB6</accession>
<evidence type="ECO:0000313" key="1">
    <source>
        <dbReference type="EMBL" id="KAJ9127542.1"/>
    </source>
</evidence>
<name>A0ACC2XWB6_9TREE</name>
<gene>
    <name evidence="1" type="ORF">QFC24_000951</name>
</gene>
<reference evidence="1" key="1">
    <citation type="submission" date="2023-04" db="EMBL/GenBank/DDBJ databases">
        <title>Draft Genome sequencing of Naganishia species isolated from polar environments using Oxford Nanopore Technology.</title>
        <authorList>
            <person name="Leo P."/>
            <person name="Venkateswaran K."/>
        </authorList>
    </citation>
    <scope>NUCLEOTIDE SEQUENCE</scope>
    <source>
        <strain evidence="1">DBVPG 5303</strain>
    </source>
</reference>
<organism evidence="1 2">
    <name type="scientific">Naganishia onofrii</name>
    <dbReference type="NCBI Taxonomy" id="1851511"/>
    <lineage>
        <taxon>Eukaryota</taxon>
        <taxon>Fungi</taxon>
        <taxon>Dikarya</taxon>
        <taxon>Basidiomycota</taxon>
        <taxon>Agaricomycotina</taxon>
        <taxon>Tremellomycetes</taxon>
        <taxon>Filobasidiales</taxon>
        <taxon>Filobasidiaceae</taxon>
        <taxon>Naganishia</taxon>
    </lineage>
</organism>
<keyword evidence="2" id="KW-1185">Reference proteome</keyword>
<dbReference type="Proteomes" id="UP001234202">
    <property type="component" value="Unassembled WGS sequence"/>
</dbReference>